<accession>A0A0E9QGZ4</accession>
<dbReference type="AlphaFoldDB" id="A0A0E9QGZ4"/>
<reference evidence="1" key="1">
    <citation type="submission" date="2014-11" db="EMBL/GenBank/DDBJ databases">
        <authorList>
            <person name="Amaro Gonzalez C."/>
        </authorList>
    </citation>
    <scope>NUCLEOTIDE SEQUENCE</scope>
</reference>
<protein>
    <submittedName>
        <fullName evidence="1">Uncharacterized protein</fullName>
    </submittedName>
</protein>
<name>A0A0E9QGZ4_ANGAN</name>
<organism evidence="1">
    <name type="scientific">Anguilla anguilla</name>
    <name type="common">European freshwater eel</name>
    <name type="synonym">Muraena anguilla</name>
    <dbReference type="NCBI Taxonomy" id="7936"/>
    <lineage>
        <taxon>Eukaryota</taxon>
        <taxon>Metazoa</taxon>
        <taxon>Chordata</taxon>
        <taxon>Craniata</taxon>
        <taxon>Vertebrata</taxon>
        <taxon>Euteleostomi</taxon>
        <taxon>Actinopterygii</taxon>
        <taxon>Neopterygii</taxon>
        <taxon>Teleostei</taxon>
        <taxon>Anguilliformes</taxon>
        <taxon>Anguillidae</taxon>
        <taxon>Anguilla</taxon>
    </lineage>
</organism>
<dbReference type="EMBL" id="GBXM01093204">
    <property type="protein sequence ID" value="JAH15373.1"/>
    <property type="molecule type" value="Transcribed_RNA"/>
</dbReference>
<evidence type="ECO:0000313" key="1">
    <source>
        <dbReference type="EMBL" id="JAH15373.1"/>
    </source>
</evidence>
<reference evidence="1" key="2">
    <citation type="journal article" date="2015" name="Fish Shellfish Immunol.">
        <title>Early steps in the European eel (Anguilla anguilla)-Vibrio vulnificus interaction in the gills: Role of the RtxA13 toxin.</title>
        <authorList>
            <person name="Callol A."/>
            <person name="Pajuelo D."/>
            <person name="Ebbesson L."/>
            <person name="Teles M."/>
            <person name="MacKenzie S."/>
            <person name="Amaro C."/>
        </authorList>
    </citation>
    <scope>NUCLEOTIDE SEQUENCE</scope>
</reference>
<proteinExistence type="predicted"/>
<sequence length="48" mass="5219">MSPPPPKKGTVSASGELLTQALKSPTCPLYIHPSIIYTRLFWSGSRTC</sequence>